<evidence type="ECO:0000313" key="2">
    <source>
        <dbReference type="EMBL" id="ODQ65367.1"/>
    </source>
</evidence>
<feature type="compositionally biased region" description="Low complexity" evidence="1">
    <location>
        <begin position="25"/>
        <end position="40"/>
    </location>
</feature>
<proteinExistence type="predicted"/>
<name>A0A1E3PKI8_9ASCO</name>
<feature type="region of interest" description="Disordered" evidence="1">
    <location>
        <begin position="184"/>
        <end position="203"/>
    </location>
</feature>
<feature type="region of interest" description="Disordered" evidence="1">
    <location>
        <begin position="1"/>
        <end position="114"/>
    </location>
</feature>
<feature type="compositionally biased region" description="Acidic residues" evidence="1">
    <location>
        <begin position="371"/>
        <end position="387"/>
    </location>
</feature>
<evidence type="ECO:0000256" key="1">
    <source>
        <dbReference type="SAM" id="MobiDB-lite"/>
    </source>
</evidence>
<protein>
    <submittedName>
        <fullName evidence="2">Uncharacterized protein</fullName>
    </submittedName>
</protein>
<organism evidence="2 3">
    <name type="scientific">Nadsonia fulvescens var. elongata DSM 6958</name>
    <dbReference type="NCBI Taxonomy" id="857566"/>
    <lineage>
        <taxon>Eukaryota</taxon>
        <taxon>Fungi</taxon>
        <taxon>Dikarya</taxon>
        <taxon>Ascomycota</taxon>
        <taxon>Saccharomycotina</taxon>
        <taxon>Dipodascomycetes</taxon>
        <taxon>Dipodascales</taxon>
        <taxon>Dipodascales incertae sedis</taxon>
        <taxon>Nadsonia</taxon>
    </lineage>
</organism>
<feature type="compositionally biased region" description="Polar residues" evidence="1">
    <location>
        <begin position="306"/>
        <end position="321"/>
    </location>
</feature>
<feature type="compositionally biased region" description="Basic and acidic residues" evidence="1">
    <location>
        <begin position="360"/>
        <end position="370"/>
    </location>
</feature>
<dbReference type="Proteomes" id="UP000095009">
    <property type="component" value="Unassembled WGS sequence"/>
</dbReference>
<feature type="compositionally biased region" description="Polar residues" evidence="1">
    <location>
        <begin position="77"/>
        <end position="107"/>
    </location>
</feature>
<accession>A0A1E3PKI8</accession>
<dbReference type="EMBL" id="KV454410">
    <property type="protein sequence ID" value="ODQ65367.1"/>
    <property type="molecule type" value="Genomic_DNA"/>
</dbReference>
<gene>
    <name evidence="2" type="ORF">NADFUDRAFT_42646</name>
</gene>
<evidence type="ECO:0000313" key="3">
    <source>
        <dbReference type="Proteomes" id="UP000095009"/>
    </source>
</evidence>
<feature type="region of interest" description="Disordered" evidence="1">
    <location>
        <begin position="301"/>
        <end position="321"/>
    </location>
</feature>
<sequence length="501" mass="55277">MNYFSTKNQSSLNASSKRKICYRQSSSGSLSTSLSSRTISAPVLLDPTEVGSDAHTTSSKPVERQYNDNAKLITEPPRTTRSVSAAFSIDSVSSRTSSQNPESDPSPSSGKKLSKIFSFKSSTKSSTKKLKNRSSVYLNNTKFMFSEGSSRNNSCIDLSSFSNTNVIKPILQLAPVQFKPSYQINQDKSNSNSADSSTNPCTADINTKEKDIVMKTDSVNKPYRLSLELSPIDRISFSDISTAESRILESRKITKNVSIKENPATKLDLVPEVVKLQTISSESDLPVDDLARCQDLETDSYKRTQRTSNASTQSTHSSESVFTLASKFSSTDSAYEDTARSESRATSIFSFTNIDKDYLDNRRSSEKEEDIKELEEGNDQNTGDEAEESHPDITPEGDAISQSTLVLPSSRKPAFDSNTHCYISQALPGVLWVGDMYASDSPHGRQNNCSNEKNKSSQYFDNNYLTVFLDDDDTSSIMSGFGKPEVDLFRSQTLNQNGLVH</sequence>
<keyword evidence="3" id="KW-1185">Reference proteome</keyword>
<dbReference type="AlphaFoldDB" id="A0A1E3PKI8"/>
<feature type="compositionally biased region" description="Polar residues" evidence="1">
    <location>
        <begin position="1"/>
        <end position="15"/>
    </location>
</feature>
<feature type="region of interest" description="Disordered" evidence="1">
    <location>
        <begin position="360"/>
        <end position="398"/>
    </location>
</feature>
<reference evidence="2 3" key="1">
    <citation type="journal article" date="2016" name="Proc. Natl. Acad. Sci. U.S.A.">
        <title>Comparative genomics of biotechnologically important yeasts.</title>
        <authorList>
            <person name="Riley R."/>
            <person name="Haridas S."/>
            <person name="Wolfe K.H."/>
            <person name="Lopes M.R."/>
            <person name="Hittinger C.T."/>
            <person name="Goeker M."/>
            <person name="Salamov A.A."/>
            <person name="Wisecaver J.H."/>
            <person name="Long T.M."/>
            <person name="Calvey C.H."/>
            <person name="Aerts A.L."/>
            <person name="Barry K.W."/>
            <person name="Choi C."/>
            <person name="Clum A."/>
            <person name="Coughlan A.Y."/>
            <person name="Deshpande S."/>
            <person name="Douglass A.P."/>
            <person name="Hanson S.J."/>
            <person name="Klenk H.-P."/>
            <person name="LaButti K.M."/>
            <person name="Lapidus A."/>
            <person name="Lindquist E.A."/>
            <person name="Lipzen A.M."/>
            <person name="Meier-Kolthoff J.P."/>
            <person name="Ohm R.A."/>
            <person name="Otillar R.P."/>
            <person name="Pangilinan J.L."/>
            <person name="Peng Y."/>
            <person name="Rokas A."/>
            <person name="Rosa C.A."/>
            <person name="Scheuner C."/>
            <person name="Sibirny A.A."/>
            <person name="Slot J.C."/>
            <person name="Stielow J.B."/>
            <person name="Sun H."/>
            <person name="Kurtzman C.P."/>
            <person name="Blackwell M."/>
            <person name="Grigoriev I.V."/>
            <person name="Jeffries T.W."/>
        </authorList>
    </citation>
    <scope>NUCLEOTIDE SEQUENCE [LARGE SCALE GENOMIC DNA]</scope>
    <source>
        <strain evidence="2 3">DSM 6958</strain>
    </source>
</reference>